<evidence type="ECO:0000313" key="1">
    <source>
        <dbReference type="EMBL" id="GFU12064.1"/>
    </source>
</evidence>
<protein>
    <submittedName>
        <fullName evidence="1">Uncharacterized protein</fullName>
    </submittedName>
</protein>
<reference evidence="1" key="1">
    <citation type="submission" date="2020-08" db="EMBL/GenBank/DDBJ databases">
        <title>Multicomponent nature underlies the extraordinary mechanical properties of spider dragline silk.</title>
        <authorList>
            <person name="Kono N."/>
            <person name="Nakamura H."/>
            <person name="Mori M."/>
            <person name="Yoshida Y."/>
            <person name="Ohtoshi R."/>
            <person name="Malay A.D."/>
            <person name="Moran D.A.P."/>
            <person name="Tomita M."/>
            <person name="Numata K."/>
            <person name="Arakawa K."/>
        </authorList>
    </citation>
    <scope>NUCLEOTIDE SEQUENCE</scope>
</reference>
<keyword evidence="2" id="KW-1185">Reference proteome</keyword>
<feature type="non-terminal residue" evidence="1">
    <location>
        <position position="1"/>
    </location>
</feature>
<dbReference type="EMBL" id="BMAW01078706">
    <property type="protein sequence ID" value="GFU12064.1"/>
    <property type="molecule type" value="Genomic_DNA"/>
</dbReference>
<comment type="caution">
    <text evidence="1">The sequence shown here is derived from an EMBL/GenBank/DDBJ whole genome shotgun (WGS) entry which is preliminary data.</text>
</comment>
<name>A0A8X6QD23_NEPPI</name>
<accession>A0A8X6QD23</accession>
<sequence length="161" mass="19381">MEIYVHNISQDGAKLWSWAVPDEQENKSKITTNFIFDYERYVYVTCYSTNLRIYSKEEVETTIFNGTFHSTHVLNTFEIEIRENETVYPWTVPQIMLSIHSPFDPVYPFYEAEYLKLGHMYLISIRIMCTDWCFWNYLKPCDYCDEGVIIEEKPIWICEYV</sequence>
<gene>
    <name evidence="1" type="ORF">NPIL_9422</name>
</gene>
<proteinExistence type="predicted"/>
<evidence type="ECO:0000313" key="2">
    <source>
        <dbReference type="Proteomes" id="UP000887013"/>
    </source>
</evidence>
<dbReference type="Proteomes" id="UP000887013">
    <property type="component" value="Unassembled WGS sequence"/>
</dbReference>
<organism evidence="1 2">
    <name type="scientific">Nephila pilipes</name>
    <name type="common">Giant wood spider</name>
    <name type="synonym">Nephila maculata</name>
    <dbReference type="NCBI Taxonomy" id="299642"/>
    <lineage>
        <taxon>Eukaryota</taxon>
        <taxon>Metazoa</taxon>
        <taxon>Ecdysozoa</taxon>
        <taxon>Arthropoda</taxon>
        <taxon>Chelicerata</taxon>
        <taxon>Arachnida</taxon>
        <taxon>Araneae</taxon>
        <taxon>Araneomorphae</taxon>
        <taxon>Entelegynae</taxon>
        <taxon>Araneoidea</taxon>
        <taxon>Nephilidae</taxon>
        <taxon>Nephila</taxon>
    </lineage>
</organism>
<dbReference type="AlphaFoldDB" id="A0A8X6QD23"/>